<dbReference type="HOGENOM" id="CLU_2563289_0_0_1"/>
<proteinExistence type="predicted"/>
<keyword evidence="1" id="KW-0732">Signal</keyword>
<reference evidence="2" key="2">
    <citation type="submission" date="2015-06" db="UniProtKB">
        <authorList>
            <consortium name="EnsemblProtists"/>
        </authorList>
    </citation>
    <scope>IDENTIFICATION</scope>
    <source>
        <strain evidence="2">Emoy2</strain>
    </source>
</reference>
<evidence type="ECO:0000313" key="3">
    <source>
        <dbReference type="Proteomes" id="UP000011713"/>
    </source>
</evidence>
<organism evidence="2 3">
    <name type="scientific">Hyaloperonospora arabidopsidis (strain Emoy2)</name>
    <name type="common">Downy mildew agent</name>
    <name type="synonym">Peronospora arabidopsidis</name>
    <dbReference type="NCBI Taxonomy" id="559515"/>
    <lineage>
        <taxon>Eukaryota</taxon>
        <taxon>Sar</taxon>
        <taxon>Stramenopiles</taxon>
        <taxon>Oomycota</taxon>
        <taxon>Peronosporomycetes</taxon>
        <taxon>Peronosporales</taxon>
        <taxon>Peronosporaceae</taxon>
        <taxon>Hyaloperonospora</taxon>
    </lineage>
</organism>
<sequence>MRFAMVVVALLGFNALTTDALTRLRVQVKPKPFVPAKENEVCERPNQARKCDKGLWCKWDGVKQGVCVKGTSKPKSSKSIRD</sequence>
<reference evidence="3" key="1">
    <citation type="journal article" date="2010" name="Science">
        <title>Signatures of adaptation to obligate biotrophy in the Hyaloperonospora arabidopsidis genome.</title>
        <authorList>
            <person name="Baxter L."/>
            <person name="Tripathy S."/>
            <person name="Ishaque N."/>
            <person name="Boot N."/>
            <person name="Cabral A."/>
            <person name="Kemen E."/>
            <person name="Thines M."/>
            <person name="Ah-Fong A."/>
            <person name="Anderson R."/>
            <person name="Badejoko W."/>
            <person name="Bittner-Eddy P."/>
            <person name="Boore J.L."/>
            <person name="Chibucos M.C."/>
            <person name="Coates M."/>
            <person name="Dehal P."/>
            <person name="Delehaunty K."/>
            <person name="Dong S."/>
            <person name="Downton P."/>
            <person name="Dumas B."/>
            <person name="Fabro G."/>
            <person name="Fronick C."/>
            <person name="Fuerstenberg S.I."/>
            <person name="Fulton L."/>
            <person name="Gaulin E."/>
            <person name="Govers F."/>
            <person name="Hughes L."/>
            <person name="Humphray S."/>
            <person name="Jiang R.H."/>
            <person name="Judelson H."/>
            <person name="Kamoun S."/>
            <person name="Kyung K."/>
            <person name="Meijer H."/>
            <person name="Minx P."/>
            <person name="Morris P."/>
            <person name="Nelson J."/>
            <person name="Phuntumart V."/>
            <person name="Qutob D."/>
            <person name="Rehmany A."/>
            <person name="Rougon-Cardoso A."/>
            <person name="Ryden P."/>
            <person name="Torto-Alalibo T."/>
            <person name="Studholme D."/>
            <person name="Wang Y."/>
            <person name="Win J."/>
            <person name="Wood J."/>
            <person name="Clifton S.W."/>
            <person name="Rogers J."/>
            <person name="Van den Ackerveken G."/>
            <person name="Jones J.D."/>
            <person name="McDowell J.M."/>
            <person name="Beynon J."/>
            <person name="Tyler B.M."/>
        </authorList>
    </citation>
    <scope>NUCLEOTIDE SEQUENCE [LARGE SCALE GENOMIC DNA]</scope>
    <source>
        <strain evidence="3">Emoy2</strain>
    </source>
</reference>
<dbReference type="EMBL" id="JH598037">
    <property type="status" value="NOT_ANNOTATED_CDS"/>
    <property type="molecule type" value="Genomic_DNA"/>
</dbReference>
<name>M4BY28_HYAAE</name>
<feature type="chain" id="PRO_5004049066" description="RxLR effector candidate protein" evidence="1">
    <location>
        <begin position="21"/>
        <end position="82"/>
    </location>
</feature>
<dbReference type="VEuPathDB" id="FungiDB:HpaG811460"/>
<keyword evidence="3" id="KW-1185">Reference proteome</keyword>
<dbReference type="EnsemblProtists" id="HpaT811460">
    <property type="protein sequence ID" value="HpaP811460"/>
    <property type="gene ID" value="HpaG811460"/>
</dbReference>
<evidence type="ECO:0000256" key="1">
    <source>
        <dbReference type="SAM" id="SignalP"/>
    </source>
</evidence>
<evidence type="ECO:0008006" key="4">
    <source>
        <dbReference type="Google" id="ProtNLM"/>
    </source>
</evidence>
<evidence type="ECO:0000313" key="2">
    <source>
        <dbReference type="EnsemblProtists" id="HpaP811460"/>
    </source>
</evidence>
<protein>
    <recommendedName>
        <fullName evidence="4">RxLR effector candidate protein</fullName>
    </recommendedName>
</protein>
<accession>M4BY28</accession>
<feature type="signal peptide" evidence="1">
    <location>
        <begin position="1"/>
        <end position="20"/>
    </location>
</feature>
<dbReference type="Proteomes" id="UP000011713">
    <property type="component" value="Unassembled WGS sequence"/>
</dbReference>
<dbReference type="InParanoid" id="M4BY28"/>
<dbReference type="AlphaFoldDB" id="M4BY28"/>